<organism evidence="2 3">
    <name type="scientific">Dokdonia sinensis</name>
    <dbReference type="NCBI Taxonomy" id="2479847"/>
    <lineage>
        <taxon>Bacteria</taxon>
        <taxon>Pseudomonadati</taxon>
        <taxon>Bacteroidota</taxon>
        <taxon>Flavobacteriia</taxon>
        <taxon>Flavobacteriales</taxon>
        <taxon>Flavobacteriaceae</taxon>
        <taxon>Dokdonia</taxon>
    </lineage>
</organism>
<keyword evidence="2" id="KW-0255">Endonuclease</keyword>
<dbReference type="OrthoDB" id="9802724at2"/>
<reference evidence="2 3" key="1">
    <citation type="submission" date="2018-10" db="EMBL/GenBank/DDBJ databases">
        <title>Dokdonia luteus sp. nov., isolated from sea water.</title>
        <authorList>
            <person name="Zhou L.Y."/>
            <person name="Du Z.J."/>
        </authorList>
    </citation>
    <scope>NUCLEOTIDE SEQUENCE [LARGE SCALE GENOMIC DNA]</scope>
    <source>
        <strain evidence="2 3">SH27</strain>
    </source>
</reference>
<comment type="caution">
    <text evidence="2">The sequence shown here is derived from an EMBL/GenBank/DDBJ whole genome shotgun (WGS) entry which is preliminary data.</text>
</comment>
<accession>A0A3M0GG97</accession>
<name>A0A3M0GG97_9FLAO</name>
<evidence type="ECO:0000259" key="1">
    <source>
        <dbReference type="Pfam" id="PF19580"/>
    </source>
</evidence>
<gene>
    <name evidence="2" type="ORF">EAX61_03700</name>
</gene>
<sequence length="307" mass="35586">MENLFDTHDDPEKLDEDFTPRGEYNWTDKRLKNKLRKLSTVISKIGATETGEAPSLLGVAEVETTEVLEQLVATKTLQEYNYGVVHYESPDERGIDVGLLYRKAHFEVLESEAINVYVETEPGVQDYTRDILHVHGKLLGMPVHVLVNHWPSRRQGAEETAHKRIAVAQRCREIIAQIKDKNPDARIIIMGDFNDDPHSEAVKNHLVQSDFYNPMVFLLTRYEGSLNHRFEWYLFDQLILSTNFMQLHHNPFRYDASKIYNDVSLTEFKGKFKGNPFRTYAGKRYLGGYSDHFPVYTIFDINPMKTN</sequence>
<evidence type="ECO:0000313" key="2">
    <source>
        <dbReference type="EMBL" id="RMB63547.1"/>
    </source>
</evidence>
<evidence type="ECO:0000313" key="3">
    <source>
        <dbReference type="Proteomes" id="UP000281985"/>
    </source>
</evidence>
<keyword evidence="2" id="KW-0540">Nuclease</keyword>
<dbReference type="AlphaFoldDB" id="A0A3M0GG97"/>
<keyword evidence="3" id="KW-1185">Reference proteome</keyword>
<dbReference type="EMBL" id="REFV01000002">
    <property type="protein sequence ID" value="RMB63547.1"/>
    <property type="molecule type" value="Genomic_DNA"/>
</dbReference>
<dbReference type="Proteomes" id="UP000281985">
    <property type="component" value="Unassembled WGS sequence"/>
</dbReference>
<dbReference type="InterPro" id="IPR036691">
    <property type="entry name" value="Endo/exonu/phosph_ase_sf"/>
</dbReference>
<dbReference type="InterPro" id="IPR005135">
    <property type="entry name" value="Endo/exonuclease/phosphatase"/>
</dbReference>
<dbReference type="SUPFAM" id="SSF56219">
    <property type="entry name" value="DNase I-like"/>
    <property type="match status" value="1"/>
</dbReference>
<dbReference type="PANTHER" id="PTHR42834">
    <property type="entry name" value="ENDONUCLEASE/EXONUCLEASE/PHOSPHATASE FAMILY PROTEIN (AFU_ORTHOLOGUE AFUA_3G09210)"/>
    <property type="match status" value="1"/>
</dbReference>
<protein>
    <submittedName>
        <fullName evidence="2">Endonuclease</fullName>
    </submittedName>
</protein>
<dbReference type="Gene3D" id="3.60.10.10">
    <property type="entry name" value="Endonuclease/exonuclease/phosphatase"/>
    <property type="match status" value="1"/>
</dbReference>
<keyword evidence="2" id="KW-0378">Hydrolase</keyword>
<proteinExistence type="predicted"/>
<dbReference type="PANTHER" id="PTHR42834:SF1">
    <property type="entry name" value="ENDONUCLEASE_EXONUCLEASE_PHOSPHATASE FAMILY PROTEIN (AFU_ORTHOLOGUE AFUA_3G09210)"/>
    <property type="match status" value="1"/>
</dbReference>
<feature type="domain" description="Endonuclease/exonuclease/phosphatase" evidence="1">
    <location>
        <begin position="1"/>
        <end position="297"/>
    </location>
</feature>
<dbReference type="Pfam" id="PF19580">
    <property type="entry name" value="Exo_endo_phos_3"/>
    <property type="match status" value="1"/>
</dbReference>
<dbReference type="GO" id="GO:0004519">
    <property type="term" value="F:endonuclease activity"/>
    <property type="evidence" value="ECO:0007669"/>
    <property type="project" value="UniProtKB-KW"/>
</dbReference>